<sequence length="236" mass="27226">MLFEEYVIDHIDALPGDVYLLKLKPKSSPQVFDFLPGQFCQVKNPDYKNPQESHLFSIASSPTSKDYLELCIKVYGFWTQSLSQKKVGETLHISGPFGKFTWSENIKNAVFLAGGIGITPFMSMLRFFIAQKLNPQITLLYGSRTEDTIAYQKELENINKKLPNLKMVHILSHLKPEDTWTGYRGFFTKDILQKEIDVNSQPIFFICGPPIFVDLMKKLLKDLSIEEERIRFELFT</sequence>
<dbReference type="GO" id="GO:0006221">
    <property type="term" value="P:pyrimidine nucleotide biosynthetic process"/>
    <property type="evidence" value="ECO:0007669"/>
    <property type="project" value="InterPro"/>
</dbReference>
<evidence type="ECO:0000256" key="9">
    <source>
        <dbReference type="SAM" id="Phobius"/>
    </source>
</evidence>
<evidence type="ECO:0000256" key="2">
    <source>
        <dbReference type="ARBA" id="ARBA00022630"/>
    </source>
</evidence>
<evidence type="ECO:0000256" key="8">
    <source>
        <dbReference type="ARBA" id="ARBA00023014"/>
    </source>
</evidence>
<keyword evidence="9" id="KW-1133">Transmembrane helix</keyword>
<keyword evidence="6" id="KW-0560">Oxidoreductase</keyword>
<dbReference type="InterPro" id="IPR008333">
    <property type="entry name" value="Cbr1-like_FAD-bd_dom"/>
</dbReference>
<dbReference type="PRINTS" id="PR00410">
    <property type="entry name" value="PHEHYDRXLASE"/>
</dbReference>
<dbReference type="InterPro" id="IPR039261">
    <property type="entry name" value="FNR_nucleotide-bd"/>
</dbReference>
<evidence type="ECO:0000256" key="3">
    <source>
        <dbReference type="ARBA" id="ARBA00022714"/>
    </source>
</evidence>
<dbReference type="Pfam" id="PF00970">
    <property type="entry name" value="FAD_binding_6"/>
    <property type="match status" value="1"/>
</dbReference>
<organism evidence="11 12">
    <name type="scientific">Candidatus Gottesmanbacteria bacterium RIFCSPHIGHO2_01_FULL_39_10</name>
    <dbReference type="NCBI Taxonomy" id="1798375"/>
    <lineage>
        <taxon>Bacteria</taxon>
        <taxon>Candidatus Gottesmaniibacteriota</taxon>
    </lineage>
</organism>
<keyword evidence="9" id="KW-0812">Transmembrane</keyword>
<evidence type="ECO:0000259" key="10">
    <source>
        <dbReference type="PROSITE" id="PS51384"/>
    </source>
</evidence>
<dbReference type="Proteomes" id="UP000177383">
    <property type="component" value="Unassembled WGS sequence"/>
</dbReference>
<keyword evidence="8" id="KW-0411">Iron-sulfur</keyword>
<accession>A0A1F5ZM83</accession>
<evidence type="ECO:0000256" key="4">
    <source>
        <dbReference type="ARBA" id="ARBA00022723"/>
    </source>
</evidence>
<dbReference type="InterPro" id="IPR017938">
    <property type="entry name" value="Riboflavin_synthase-like_b-brl"/>
</dbReference>
<keyword evidence="9" id="KW-0472">Membrane</keyword>
<dbReference type="GO" id="GO:0016491">
    <property type="term" value="F:oxidoreductase activity"/>
    <property type="evidence" value="ECO:0007669"/>
    <property type="project" value="UniProtKB-KW"/>
</dbReference>
<dbReference type="Gene3D" id="2.40.30.10">
    <property type="entry name" value="Translation factors"/>
    <property type="match status" value="1"/>
</dbReference>
<keyword evidence="3" id="KW-0001">2Fe-2S</keyword>
<evidence type="ECO:0000256" key="7">
    <source>
        <dbReference type="ARBA" id="ARBA00023004"/>
    </source>
</evidence>
<evidence type="ECO:0000313" key="11">
    <source>
        <dbReference type="EMBL" id="OGG13493.1"/>
    </source>
</evidence>
<dbReference type="InterPro" id="IPR050415">
    <property type="entry name" value="MRET"/>
</dbReference>
<comment type="caution">
    <text evidence="11">The sequence shown here is derived from an EMBL/GenBank/DDBJ whole genome shotgun (WGS) entry which is preliminary data.</text>
</comment>
<reference evidence="11 12" key="1">
    <citation type="journal article" date="2016" name="Nat. Commun.">
        <title>Thousands of microbial genomes shed light on interconnected biogeochemical processes in an aquifer system.</title>
        <authorList>
            <person name="Anantharaman K."/>
            <person name="Brown C.T."/>
            <person name="Hug L.A."/>
            <person name="Sharon I."/>
            <person name="Castelle C.J."/>
            <person name="Probst A.J."/>
            <person name="Thomas B.C."/>
            <person name="Singh A."/>
            <person name="Wilkins M.J."/>
            <person name="Karaoz U."/>
            <person name="Brodie E.L."/>
            <person name="Williams K.H."/>
            <person name="Hubbard S.S."/>
            <person name="Banfield J.F."/>
        </authorList>
    </citation>
    <scope>NUCLEOTIDE SEQUENCE [LARGE SCALE GENOMIC DNA]</scope>
</reference>
<dbReference type="GO" id="GO:0051537">
    <property type="term" value="F:2 iron, 2 sulfur cluster binding"/>
    <property type="evidence" value="ECO:0007669"/>
    <property type="project" value="UniProtKB-KW"/>
</dbReference>
<dbReference type="PANTHER" id="PTHR47354:SF8">
    <property type="entry name" value="1,2-PHENYLACETYL-COA EPOXIDASE, SUBUNIT E"/>
    <property type="match status" value="1"/>
</dbReference>
<dbReference type="PANTHER" id="PTHR47354">
    <property type="entry name" value="NADH OXIDOREDUCTASE HCR"/>
    <property type="match status" value="1"/>
</dbReference>
<feature type="transmembrane region" description="Helical" evidence="9">
    <location>
        <begin position="109"/>
        <end position="129"/>
    </location>
</feature>
<keyword evidence="2" id="KW-0285">Flavoprotein</keyword>
<dbReference type="PIRSF" id="PIRSF006816">
    <property type="entry name" value="Cyc3_hyd_g"/>
    <property type="match status" value="1"/>
</dbReference>
<dbReference type="AlphaFoldDB" id="A0A1F5ZM83"/>
<dbReference type="Pfam" id="PF00175">
    <property type="entry name" value="NAD_binding_1"/>
    <property type="match status" value="1"/>
</dbReference>
<keyword evidence="4" id="KW-0479">Metal-binding</keyword>
<comment type="cofactor">
    <cofactor evidence="1">
        <name>FAD</name>
        <dbReference type="ChEBI" id="CHEBI:57692"/>
    </cofactor>
</comment>
<dbReference type="SUPFAM" id="SSF63380">
    <property type="entry name" value="Riboflavin synthase domain-like"/>
    <property type="match status" value="1"/>
</dbReference>
<dbReference type="InterPro" id="IPR017927">
    <property type="entry name" value="FAD-bd_FR_type"/>
</dbReference>
<protein>
    <recommendedName>
        <fullName evidence="10">FAD-binding FR-type domain-containing protein</fullName>
    </recommendedName>
</protein>
<dbReference type="PROSITE" id="PS51384">
    <property type="entry name" value="FAD_FR"/>
    <property type="match status" value="1"/>
</dbReference>
<feature type="domain" description="FAD-binding FR-type" evidence="10">
    <location>
        <begin position="1"/>
        <end position="103"/>
    </location>
</feature>
<dbReference type="InterPro" id="IPR012165">
    <property type="entry name" value="Cyt_c3_hydrogenase_gsu"/>
</dbReference>
<dbReference type="CDD" id="cd00322">
    <property type="entry name" value="FNR_like"/>
    <property type="match status" value="1"/>
</dbReference>
<dbReference type="InterPro" id="IPR001433">
    <property type="entry name" value="OxRdtase_FAD/NAD-bd"/>
</dbReference>
<evidence type="ECO:0000256" key="1">
    <source>
        <dbReference type="ARBA" id="ARBA00001974"/>
    </source>
</evidence>
<dbReference type="EMBL" id="MFJE01000051">
    <property type="protein sequence ID" value="OGG13493.1"/>
    <property type="molecule type" value="Genomic_DNA"/>
</dbReference>
<gene>
    <name evidence="11" type="ORF">A2773_03225</name>
</gene>
<evidence type="ECO:0000313" key="12">
    <source>
        <dbReference type="Proteomes" id="UP000177383"/>
    </source>
</evidence>
<proteinExistence type="predicted"/>
<keyword evidence="5" id="KW-0274">FAD</keyword>
<dbReference type="GO" id="GO:0046872">
    <property type="term" value="F:metal ion binding"/>
    <property type="evidence" value="ECO:0007669"/>
    <property type="project" value="UniProtKB-KW"/>
</dbReference>
<dbReference type="STRING" id="1798375.A2773_03225"/>
<name>A0A1F5ZM83_9BACT</name>
<dbReference type="Gene3D" id="3.40.50.80">
    <property type="entry name" value="Nucleotide-binding domain of ferredoxin-NADP reductase (FNR) module"/>
    <property type="match status" value="1"/>
</dbReference>
<keyword evidence="7" id="KW-0408">Iron</keyword>
<evidence type="ECO:0000256" key="6">
    <source>
        <dbReference type="ARBA" id="ARBA00023002"/>
    </source>
</evidence>
<dbReference type="SUPFAM" id="SSF52343">
    <property type="entry name" value="Ferredoxin reductase-like, C-terminal NADP-linked domain"/>
    <property type="match status" value="1"/>
</dbReference>
<dbReference type="GO" id="GO:0050660">
    <property type="term" value="F:flavin adenine dinucleotide binding"/>
    <property type="evidence" value="ECO:0007669"/>
    <property type="project" value="InterPro"/>
</dbReference>
<evidence type="ECO:0000256" key="5">
    <source>
        <dbReference type="ARBA" id="ARBA00022827"/>
    </source>
</evidence>